<protein>
    <submittedName>
        <fullName evidence="3">PLEKHG5</fullName>
    </submittedName>
</protein>
<dbReference type="GO" id="GO:0030139">
    <property type="term" value="C:endocytic vesicle"/>
    <property type="evidence" value="ECO:0007669"/>
    <property type="project" value="TreeGrafter"/>
</dbReference>
<dbReference type="CDD" id="cd00160">
    <property type="entry name" value="RhoGEF"/>
    <property type="match status" value="1"/>
</dbReference>
<proteinExistence type="predicted"/>
<feature type="compositionally biased region" description="Basic residues" evidence="1">
    <location>
        <begin position="1"/>
        <end position="13"/>
    </location>
</feature>
<dbReference type="GO" id="GO:0005886">
    <property type="term" value="C:plasma membrane"/>
    <property type="evidence" value="ECO:0007669"/>
    <property type="project" value="TreeGrafter"/>
</dbReference>
<evidence type="ECO:0000313" key="4">
    <source>
        <dbReference type="Proteomes" id="UP000507470"/>
    </source>
</evidence>
<dbReference type="OrthoDB" id="660555at2759"/>
<dbReference type="Gene3D" id="2.30.29.30">
    <property type="entry name" value="Pleckstrin-homology domain (PH domain)/Phosphotyrosine-binding domain (PTB)"/>
    <property type="match status" value="1"/>
</dbReference>
<feature type="compositionally biased region" description="Basic and acidic residues" evidence="1">
    <location>
        <begin position="137"/>
        <end position="149"/>
    </location>
</feature>
<dbReference type="Proteomes" id="UP000507470">
    <property type="component" value="Unassembled WGS sequence"/>
</dbReference>
<feature type="compositionally biased region" description="Polar residues" evidence="1">
    <location>
        <begin position="85"/>
        <end position="102"/>
    </location>
</feature>
<dbReference type="CDD" id="cd17068">
    <property type="entry name" value="RBD_PLEKHG5"/>
    <property type="match status" value="1"/>
</dbReference>
<feature type="compositionally biased region" description="Basic residues" evidence="1">
    <location>
        <begin position="475"/>
        <end position="487"/>
    </location>
</feature>
<feature type="region of interest" description="Disordered" evidence="1">
    <location>
        <begin position="735"/>
        <end position="756"/>
    </location>
</feature>
<feature type="region of interest" description="Disordered" evidence="1">
    <location>
        <begin position="83"/>
        <end position="149"/>
    </location>
</feature>
<dbReference type="GO" id="GO:0005085">
    <property type="term" value="F:guanyl-nucleotide exchange factor activity"/>
    <property type="evidence" value="ECO:0007669"/>
    <property type="project" value="InterPro"/>
</dbReference>
<feature type="compositionally biased region" description="Low complexity" evidence="1">
    <location>
        <begin position="1305"/>
        <end position="1316"/>
    </location>
</feature>
<dbReference type="InterPro" id="IPR001849">
    <property type="entry name" value="PH_domain"/>
</dbReference>
<gene>
    <name evidence="3" type="ORF">MCOR_10506</name>
</gene>
<dbReference type="InterPro" id="IPR035899">
    <property type="entry name" value="DBL_dom_sf"/>
</dbReference>
<feature type="compositionally biased region" description="Polar residues" evidence="1">
    <location>
        <begin position="735"/>
        <end position="752"/>
    </location>
</feature>
<keyword evidence="4" id="KW-1185">Reference proteome</keyword>
<dbReference type="InterPro" id="IPR011993">
    <property type="entry name" value="PH-like_dom_sf"/>
</dbReference>
<dbReference type="EMBL" id="CACVKT020001843">
    <property type="protein sequence ID" value="CAC5372383.1"/>
    <property type="molecule type" value="Genomic_DNA"/>
</dbReference>
<dbReference type="SMART" id="SM00233">
    <property type="entry name" value="PH"/>
    <property type="match status" value="1"/>
</dbReference>
<dbReference type="PANTHER" id="PTHR13217">
    <property type="entry name" value="PLECKSTRIN HOMOLOGY DOMAIN-CONTAINING FAMILY G MEMBER 7"/>
    <property type="match status" value="1"/>
</dbReference>
<organism evidence="3 4">
    <name type="scientific">Mytilus coruscus</name>
    <name type="common">Sea mussel</name>
    <dbReference type="NCBI Taxonomy" id="42192"/>
    <lineage>
        <taxon>Eukaryota</taxon>
        <taxon>Metazoa</taxon>
        <taxon>Spiralia</taxon>
        <taxon>Lophotrochozoa</taxon>
        <taxon>Mollusca</taxon>
        <taxon>Bivalvia</taxon>
        <taxon>Autobranchia</taxon>
        <taxon>Pteriomorphia</taxon>
        <taxon>Mytilida</taxon>
        <taxon>Mytiloidea</taxon>
        <taxon>Mytilidae</taxon>
        <taxon>Mytilinae</taxon>
        <taxon>Mytilus</taxon>
    </lineage>
</organism>
<feature type="region of interest" description="Disordered" evidence="1">
    <location>
        <begin position="1383"/>
        <end position="1417"/>
    </location>
</feature>
<feature type="domain" description="DH" evidence="2">
    <location>
        <begin position="837"/>
        <end position="1028"/>
    </location>
</feature>
<dbReference type="SUPFAM" id="SSF48065">
    <property type="entry name" value="DBL homology domain (DH-domain)"/>
    <property type="match status" value="1"/>
</dbReference>
<dbReference type="Gene3D" id="1.20.900.10">
    <property type="entry name" value="Dbl homology (DH) domain"/>
    <property type="match status" value="1"/>
</dbReference>
<feature type="region of interest" description="Disordered" evidence="1">
    <location>
        <begin position="1235"/>
        <end position="1319"/>
    </location>
</feature>
<dbReference type="PANTHER" id="PTHR13217:SF11">
    <property type="entry name" value="PLECKSTRIN HOMOLOGY DOMAIN-CONTAINING FAMILY G MEMBER 5"/>
    <property type="match status" value="1"/>
</dbReference>
<dbReference type="InterPro" id="IPR040181">
    <property type="entry name" value="PKHG5/7"/>
</dbReference>
<dbReference type="InterPro" id="IPR000219">
    <property type="entry name" value="DH_dom"/>
</dbReference>
<dbReference type="GO" id="GO:0030424">
    <property type="term" value="C:axon"/>
    <property type="evidence" value="ECO:0007669"/>
    <property type="project" value="TreeGrafter"/>
</dbReference>
<feature type="region of interest" description="Disordered" evidence="1">
    <location>
        <begin position="633"/>
        <end position="695"/>
    </location>
</feature>
<dbReference type="GO" id="GO:0007266">
    <property type="term" value="P:Rho protein signal transduction"/>
    <property type="evidence" value="ECO:0007669"/>
    <property type="project" value="TreeGrafter"/>
</dbReference>
<feature type="region of interest" description="Disordered" evidence="1">
    <location>
        <begin position="402"/>
        <end position="543"/>
    </location>
</feature>
<dbReference type="PROSITE" id="PS50010">
    <property type="entry name" value="DH_2"/>
    <property type="match status" value="1"/>
</dbReference>
<evidence type="ECO:0000313" key="3">
    <source>
        <dbReference type="EMBL" id="CAC5372383.1"/>
    </source>
</evidence>
<dbReference type="Pfam" id="PF00621">
    <property type="entry name" value="RhoGEF"/>
    <property type="match status" value="1"/>
</dbReference>
<feature type="region of interest" description="Disordered" evidence="1">
    <location>
        <begin position="1"/>
        <end position="34"/>
    </location>
</feature>
<accession>A0A6J8AR54</accession>
<name>A0A6J8AR54_MYTCO</name>
<evidence type="ECO:0000259" key="2">
    <source>
        <dbReference type="PROSITE" id="PS50010"/>
    </source>
</evidence>
<reference evidence="3 4" key="1">
    <citation type="submission" date="2020-06" db="EMBL/GenBank/DDBJ databases">
        <authorList>
            <person name="Li R."/>
            <person name="Bekaert M."/>
        </authorList>
    </citation>
    <scope>NUCLEOTIDE SEQUENCE [LARGE SCALE GENOMIC DNA]</scope>
    <source>
        <strain evidence="4">wild</strain>
    </source>
</reference>
<feature type="compositionally biased region" description="Basic and acidic residues" evidence="1">
    <location>
        <begin position="1258"/>
        <end position="1277"/>
    </location>
</feature>
<feature type="compositionally biased region" description="Low complexity" evidence="1">
    <location>
        <begin position="1387"/>
        <end position="1398"/>
    </location>
</feature>
<dbReference type="SMART" id="SM00325">
    <property type="entry name" value="RhoGEF"/>
    <property type="match status" value="1"/>
</dbReference>
<sequence length="1509" mass="169895">MPRKKKQKAKKINRQISAPEIKNEKSGKKKKLHTVHSAGDVYKYDYDADYESPKKSNSRPTSPMPFFMPILADYGFSWPRRKSPFKSTSSEKNIVSPVSSPDSGFPGSPCQVVPIEEINNGEHTDSSNGILSSDPCDSDHEKESDKENLEVDHVMASLDDIIENEEIDEDVNGNSVTNGNVTNGDINEEMKSVIFSDDEESETFSVRKFKVKNLILDYEKKKSTDQTIYNNNGYDKQCIHMSTEKLDVLDNFSKSENFQENFKSFSTTSLFDDTNKNSLEVSTKSNSINSLSPIIKDGKGSNSGKKVRFMIDSVPIRKSVSCDVLETPGGGEVCEWEVTVKEIDIPQHDGQDKIECPVKHSYQIMVCHHPDCTEPNGNAALLLCGDCDKSIHSRSELGNSSHLVFDAPKRKNNTANGALPRGKSTPNLNTENSDNENREADTGNQGDQTDGMYNKRAEAYKFQTPAPTSSLEAKLKRKKVLKSKRRHTDGEQPIKNDYEAFSDYSDDESDQSPGLADDVSRYTKGNGKKVLRPKSEDLDAGSVSQRALRRQSKTVISDECFTLRFLDRENDVEIMAAVKGVSLRSAIQTSLERRGLNINNINIYVEASKTPLPLECESFLLGGNTLNIKEKESDGVFGKSSSSKQSGGSKTGSISKGSKSSMARRESFFGRSGSGMLEPPVPSKQRRNSLSFPFFTNSPKVANEDLKAQDDGSSVGSLRSRRGINLSIDDTCPIPQTLSQSVSPQGTLSGTYNEGKRIKERSKLTNLFSPSTSKDREKQDQLNELLNNYSTNGIPHMPELLTLGRETQSEKEDIFEMEPHWSSIVENASGLTKRQHDQQEAIWELLQTEINYIKTLRVITDLFLCVILNLQSEGLLSEIKTEQLSNVGEIVCVNCDFWESTLVPVLEEARESRLPLNPSIMRDGFKKFPETFTPYIKYCVEQKSSTDFIKARYAENDLFKTYVVWAESQPQCKRLKLTDLLVKPMQRITKYSLLLQAILRKTEEDKQRRALLEMIASVDKFVSSVNLTLKHRHDQERLASIITKIESYDAVEAPNDESLKFIQEYNTNFDLRAPMPGCSATQSRSLIMQSVLKLKDTTTRMDVECLLFTDLLLICKPSKRMEKYKIIKPPMRVDRLIVHELKDKGSFLLIYLNEYHIPISAFTFHADQRAINIWIEHIRKAQDIYRNLSTECKTSESYFVPVTVEEEIIRVTPLHQPDDNPPDVVISRTIANGDSYITNGEPSPSELLSPHALSKSSSDQDIKSRHFTDSVTKDDMKKHGKVQTSYSVPTFVDNSPDDERLKIPSSNVSSANSDSSLPDIVDDNLKAKINQRRSSRSEKRYHTADAIQDLNRNDDKDNSIYKRLSWNFGTTDQNEERQGVLKHKIQSSDSLRSIHSSSGVSSTNSLHLSPEGDICEESDYMRDTSDIGTIYESRHSEDDYHEISEHDRTKSKSTTDIAILFKELTTSERKDGISSVDLPTMDKTKYSSTHLLKMKRQLLLSADVEASEV</sequence>
<dbReference type="SUPFAM" id="SSF50729">
    <property type="entry name" value="PH domain-like"/>
    <property type="match status" value="1"/>
</dbReference>
<dbReference type="GO" id="GO:0043542">
    <property type="term" value="P:endothelial cell migration"/>
    <property type="evidence" value="ECO:0007669"/>
    <property type="project" value="TreeGrafter"/>
</dbReference>
<feature type="compositionally biased region" description="Low complexity" evidence="1">
    <location>
        <begin position="638"/>
        <end position="661"/>
    </location>
</feature>
<evidence type="ECO:0000256" key="1">
    <source>
        <dbReference type="SAM" id="MobiDB-lite"/>
    </source>
</evidence>
<feature type="compositionally biased region" description="Basic and acidic residues" evidence="1">
    <location>
        <begin position="488"/>
        <end position="498"/>
    </location>
</feature>
<dbReference type="CDD" id="cd13244">
    <property type="entry name" value="PH_PLEKHG5_G6"/>
    <property type="match status" value="1"/>
</dbReference>